<evidence type="ECO:0000256" key="1">
    <source>
        <dbReference type="SAM" id="MobiDB-lite"/>
    </source>
</evidence>
<protein>
    <submittedName>
        <fullName evidence="2">Uncharacterized protein</fullName>
    </submittedName>
</protein>
<feature type="compositionally biased region" description="Pro residues" evidence="1">
    <location>
        <begin position="17"/>
        <end position="28"/>
    </location>
</feature>
<dbReference type="AlphaFoldDB" id="A0A4Z2E1F9"/>
<proteinExistence type="predicted"/>
<evidence type="ECO:0000313" key="3">
    <source>
        <dbReference type="Proteomes" id="UP000314294"/>
    </source>
</evidence>
<keyword evidence="3" id="KW-1185">Reference proteome</keyword>
<evidence type="ECO:0000313" key="2">
    <source>
        <dbReference type="EMBL" id="TNN22593.1"/>
    </source>
</evidence>
<dbReference type="EMBL" id="SRLO01021797">
    <property type="protein sequence ID" value="TNN22593.1"/>
    <property type="molecule type" value="Genomic_DNA"/>
</dbReference>
<organism evidence="2 3">
    <name type="scientific">Liparis tanakae</name>
    <name type="common">Tanaka's snailfish</name>
    <dbReference type="NCBI Taxonomy" id="230148"/>
    <lineage>
        <taxon>Eukaryota</taxon>
        <taxon>Metazoa</taxon>
        <taxon>Chordata</taxon>
        <taxon>Craniata</taxon>
        <taxon>Vertebrata</taxon>
        <taxon>Euteleostomi</taxon>
        <taxon>Actinopterygii</taxon>
        <taxon>Neopterygii</taxon>
        <taxon>Teleostei</taxon>
        <taxon>Neoteleostei</taxon>
        <taxon>Acanthomorphata</taxon>
        <taxon>Eupercaria</taxon>
        <taxon>Perciformes</taxon>
        <taxon>Cottioidei</taxon>
        <taxon>Cottales</taxon>
        <taxon>Liparidae</taxon>
        <taxon>Liparis</taxon>
    </lineage>
</organism>
<feature type="region of interest" description="Disordered" evidence="1">
    <location>
        <begin position="1"/>
        <end position="35"/>
    </location>
</feature>
<comment type="caution">
    <text evidence="2">The sequence shown here is derived from an EMBL/GenBank/DDBJ whole genome shotgun (WGS) entry which is preliminary data.</text>
</comment>
<name>A0A4Z2E1F9_9TELE</name>
<reference evidence="2 3" key="1">
    <citation type="submission" date="2019-03" db="EMBL/GenBank/DDBJ databases">
        <title>First draft genome of Liparis tanakae, snailfish: a comprehensive survey of snailfish specific genes.</title>
        <authorList>
            <person name="Kim W."/>
            <person name="Song I."/>
            <person name="Jeong J.-H."/>
            <person name="Kim D."/>
            <person name="Kim S."/>
            <person name="Ryu S."/>
            <person name="Song J.Y."/>
            <person name="Lee S.K."/>
        </authorList>
    </citation>
    <scope>NUCLEOTIDE SEQUENCE [LARGE SCALE GENOMIC DNA]</scope>
    <source>
        <tissue evidence="2">Muscle</tissue>
    </source>
</reference>
<dbReference type="Proteomes" id="UP000314294">
    <property type="component" value="Unassembled WGS sequence"/>
</dbReference>
<feature type="region of interest" description="Disordered" evidence="1">
    <location>
        <begin position="87"/>
        <end position="121"/>
    </location>
</feature>
<gene>
    <name evidence="2" type="ORF">EYF80_067293</name>
</gene>
<accession>A0A4Z2E1F9</accession>
<sequence>MKGLNGPESERESSAEPPSPSPLVPGPLGPLRADGRKQELFTFQVLGRSVTAVHAAITLQRPRSALRPARVYKPSVDGVQLQLCSQRAALGPPTAPQRGPDGGSKQISCGLLPQSVSSWPP</sequence>